<name>A0A0F3NPI0_9RICK</name>
<accession>A0A0F3NPI0</accession>
<proteinExistence type="predicted"/>
<keyword evidence="1" id="KW-0472">Membrane</keyword>
<keyword evidence="1" id="KW-1133">Transmembrane helix</keyword>
<dbReference type="Proteomes" id="UP000033562">
    <property type="component" value="Unassembled WGS sequence"/>
</dbReference>
<gene>
    <name evidence="2" type="ORF">NLO413_1051</name>
</gene>
<dbReference type="AlphaFoldDB" id="A0A0F3NPI0"/>
<organism evidence="2 3">
    <name type="scientific">Candidatus Neoehrlichia procyonis str. RAC413</name>
    <dbReference type="NCBI Taxonomy" id="1359163"/>
    <lineage>
        <taxon>Bacteria</taxon>
        <taxon>Pseudomonadati</taxon>
        <taxon>Pseudomonadota</taxon>
        <taxon>Alphaproteobacteria</taxon>
        <taxon>Rickettsiales</taxon>
        <taxon>Anaplasmataceae</taxon>
        <taxon>Candidatus Neoehrlichia</taxon>
    </lineage>
</organism>
<keyword evidence="3" id="KW-1185">Reference proteome</keyword>
<sequence length="38" mass="4371">MYIISYVIMKNNVNKVNGFIINYAIMVVLVIVLVVKKL</sequence>
<evidence type="ECO:0000313" key="3">
    <source>
        <dbReference type="Proteomes" id="UP000033562"/>
    </source>
</evidence>
<reference evidence="2 3" key="1">
    <citation type="submission" date="2015-02" db="EMBL/GenBank/DDBJ databases">
        <title>Genome Sequencing of Rickettsiales.</title>
        <authorList>
            <person name="Daugherty S.C."/>
            <person name="Su Q."/>
            <person name="Abolude K."/>
            <person name="Beier-Sexton M."/>
            <person name="Carlyon J.A."/>
            <person name="Carter R."/>
            <person name="Day N.P."/>
            <person name="Dumler S.J."/>
            <person name="Dyachenko V."/>
            <person name="Godinez A."/>
            <person name="Kurtti T.J."/>
            <person name="Lichay M."/>
            <person name="Mullins K.E."/>
            <person name="Ott S."/>
            <person name="Pappas-Brown V."/>
            <person name="Paris D.H."/>
            <person name="Patel P."/>
            <person name="Richards A.L."/>
            <person name="Sadzewicz L."/>
            <person name="Sears K."/>
            <person name="Seidman D."/>
            <person name="Sengamalay N."/>
            <person name="Stenos J."/>
            <person name="Tallon L.J."/>
            <person name="Vincent G."/>
            <person name="Fraser C.M."/>
            <person name="Munderloh U."/>
            <person name="Dunning-Hotopp J.C."/>
        </authorList>
    </citation>
    <scope>NUCLEOTIDE SEQUENCE [LARGE SCALE GENOMIC DNA]</scope>
    <source>
        <strain evidence="2 3">RAC413</strain>
    </source>
</reference>
<dbReference type="EMBL" id="LANX01000001">
    <property type="protein sequence ID" value="KJV69651.1"/>
    <property type="molecule type" value="Genomic_DNA"/>
</dbReference>
<protein>
    <submittedName>
        <fullName evidence="2">Putative membrane protein</fullName>
    </submittedName>
</protein>
<evidence type="ECO:0000313" key="2">
    <source>
        <dbReference type="EMBL" id="KJV69651.1"/>
    </source>
</evidence>
<keyword evidence="1" id="KW-0812">Transmembrane</keyword>
<feature type="transmembrane region" description="Helical" evidence="1">
    <location>
        <begin position="16"/>
        <end position="35"/>
    </location>
</feature>
<evidence type="ECO:0000256" key="1">
    <source>
        <dbReference type="SAM" id="Phobius"/>
    </source>
</evidence>
<comment type="caution">
    <text evidence="2">The sequence shown here is derived from an EMBL/GenBank/DDBJ whole genome shotgun (WGS) entry which is preliminary data.</text>
</comment>